<accession>A0A178IM04</accession>
<keyword evidence="2" id="KW-0378">Hydrolase</keyword>
<dbReference type="NCBIfam" id="NF045579">
    <property type="entry name" value="rhamnoside_JR"/>
    <property type="match status" value="1"/>
</dbReference>
<dbReference type="PANTHER" id="PTHR43817:SF1">
    <property type="entry name" value="HYDROLASE, FAMILY 43, PUTATIVE (AFU_ORTHOLOGUE AFUA_3G01660)-RELATED"/>
    <property type="match status" value="1"/>
</dbReference>
<dbReference type="PANTHER" id="PTHR43817">
    <property type="entry name" value="GLYCOSYL HYDROLASE"/>
    <property type="match status" value="1"/>
</dbReference>
<evidence type="ECO:0000313" key="6">
    <source>
        <dbReference type="Proteomes" id="UP000078486"/>
    </source>
</evidence>
<dbReference type="SUPFAM" id="SSF49785">
    <property type="entry name" value="Galactose-binding domain-like"/>
    <property type="match status" value="1"/>
</dbReference>
<evidence type="ECO:0000256" key="2">
    <source>
        <dbReference type="ARBA" id="ARBA00022801"/>
    </source>
</evidence>
<dbReference type="InterPro" id="IPR008979">
    <property type="entry name" value="Galactose-bd-like_sf"/>
</dbReference>
<evidence type="ECO:0000256" key="1">
    <source>
        <dbReference type="ARBA" id="ARBA00022729"/>
    </source>
</evidence>
<reference evidence="5 6" key="1">
    <citation type="submission" date="2016-01" db="EMBL/GenBank/DDBJ databases">
        <title>High potential of lignocellulose degradation of a new Verrucomicrobia species.</title>
        <authorList>
            <person name="Wang Y."/>
            <person name="Shi Y."/>
            <person name="Qiu Z."/>
            <person name="Liu S."/>
            <person name="Yang H."/>
        </authorList>
    </citation>
    <scope>NUCLEOTIDE SEQUENCE [LARGE SCALE GENOMIC DNA]</scope>
    <source>
        <strain evidence="5 6">TSB47</strain>
    </source>
</reference>
<protein>
    <recommendedName>
        <fullName evidence="4">Beta-mannosidase-like galactose-binding domain-containing protein</fullName>
    </recommendedName>
</protein>
<dbReference type="Pfam" id="PF22666">
    <property type="entry name" value="Glyco_hydro_2_N2"/>
    <property type="match status" value="1"/>
</dbReference>
<keyword evidence="1 3" id="KW-0732">Signal</keyword>
<dbReference type="InterPro" id="IPR054593">
    <property type="entry name" value="Beta-mannosidase-like_N2"/>
</dbReference>
<dbReference type="STRING" id="1184151.AW736_06615"/>
<name>A0A178IM04_9BACT</name>
<sequence>MKYKLSILCALVLAVVHCHGKDGPVEGGIDPADFRSPKKASGPYVWWHWVGYNVDKEGITKDLESMRDAGVAGATLFQLVSTATDRYPPVANTYSRGIDYFNEKWWELVRHSAAEAKRLGLELGMHNCIGWSVSGGPWIQPENAMQHVVWSETKISGPRRFTGYLSQPAAKLNYYNDIAVLLVPDGEPAPKDMIDISGKMQADGKIICEIPKGSYTIYRFGHTPTGAKPTSAPENIDALEADKMSAEAMTFHMRNILAPLKAHVGQYLGSTLNYMLFDSYEAGDQNWTARMRPEFLARKGYDIIPWLPVLAGRIVESQEATEGFKWDLKTAVSDMFVEYSYQLPKKMLRELGMQIQIEPYATGPVNVPRPFNTFDAARVADLPTTEFWTRMRKSDIDKWHVNAAIPFFGINLLSAEAFTGGGTQSRWTETPAQLKFSGDVAFSKGVNRMILHHWVHQPFPDHIKPGMSMGPWGTHFGRNQTWFEPGKAWIAYLSRSQYLLQKGERVSDFVSLDAYIPGGDIISEKTLINHTETRNGKIVSPFGRTYSLLAVPHEGGLSLDALIKLEKLVTQGAIVFGPRPARAKGYRDLAANEEKFKKLTDLIWGKDISTGIQENIHGKGRVLWGGGIEDALRKLNIASSVIFHGGGDDSICWLHRRAGDADIFYFANTEATARHIRVALRAQNKTPETWDPETGDIAPLAVWSPTGNGADVSLHLKPNQALFVVFRNPIAQDDFVTAVTARSPDDTFAIETNTAGNWIVKSGRPGEFALQTTKGKKLHAAIDTVPVDIVIGGAWQVEFKPPVGSPFPAKFEKLESWTLSNDERIRYFAGTATYSNRFRAPDAIAGGDLSVSLDLGVVKELASVSINGKPVATLWHAPFEVDITEFIKPGENEIAVSVTNTWANRLIGDNNHPDDCEWGPPVDAEGRALRVFPEWLIAGNPRPSKQRAAFSSWNYFNEKSALLDAGLLSEVKLQFRKKAAFQSQF</sequence>
<feature type="domain" description="Beta-mannosidase-like galactose-binding" evidence="4">
    <location>
        <begin position="821"/>
        <end position="916"/>
    </location>
</feature>
<keyword evidence="6" id="KW-1185">Reference proteome</keyword>
<dbReference type="Proteomes" id="UP000078486">
    <property type="component" value="Unassembled WGS sequence"/>
</dbReference>
<dbReference type="Pfam" id="PF17132">
    <property type="entry name" value="Glyco_hydro_106"/>
    <property type="match status" value="2"/>
</dbReference>
<feature type="signal peptide" evidence="3">
    <location>
        <begin position="1"/>
        <end position="20"/>
    </location>
</feature>
<organism evidence="5 6">
    <name type="scientific">Termitidicoccus mucosus</name>
    <dbReference type="NCBI Taxonomy" id="1184151"/>
    <lineage>
        <taxon>Bacteria</taxon>
        <taxon>Pseudomonadati</taxon>
        <taxon>Verrucomicrobiota</taxon>
        <taxon>Opitutia</taxon>
        <taxon>Opitutales</taxon>
        <taxon>Opitutaceae</taxon>
        <taxon>Termitidicoccus</taxon>
    </lineage>
</organism>
<dbReference type="EMBL" id="LRRQ01000050">
    <property type="protein sequence ID" value="OAM90711.1"/>
    <property type="molecule type" value="Genomic_DNA"/>
</dbReference>
<comment type="caution">
    <text evidence="5">The sequence shown here is derived from an EMBL/GenBank/DDBJ whole genome shotgun (WGS) entry which is preliminary data.</text>
</comment>
<evidence type="ECO:0000313" key="5">
    <source>
        <dbReference type="EMBL" id="OAM90711.1"/>
    </source>
</evidence>
<evidence type="ECO:0000259" key="4">
    <source>
        <dbReference type="Pfam" id="PF22666"/>
    </source>
</evidence>
<dbReference type="GO" id="GO:0004553">
    <property type="term" value="F:hydrolase activity, hydrolyzing O-glycosyl compounds"/>
    <property type="evidence" value="ECO:0007669"/>
    <property type="project" value="UniProtKB-ARBA"/>
</dbReference>
<gene>
    <name evidence="5" type="ORF">AW736_06615</name>
</gene>
<dbReference type="AlphaFoldDB" id="A0A178IM04"/>
<dbReference type="Gene3D" id="2.60.120.260">
    <property type="entry name" value="Galactose-binding domain-like"/>
    <property type="match status" value="1"/>
</dbReference>
<feature type="chain" id="PRO_5008089071" description="Beta-mannosidase-like galactose-binding domain-containing protein" evidence="3">
    <location>
        <begin position="21"/>
        <end position="985"/>
    </location>
</feature>
<evidence type="ECO:0000256" key="3">
    <source>
        <dbReference type="SAM" id="SignalP"/>
    </source>
</evidence>
<proteinExistence type="predicted"/>